<keyword evidence="3" id="KW-1185">Reference proteome</keyword>
<organism evidence="2 3">
    <name type="scientific">Serendipita vermifera MAFF 305830</name>
    <dbReference type="NCBI Taxonomy" id="933852"/>
    <lineage>
        <taxon>Eukaryota</taxon>
        <taxon>Fungi</taxon>
        <taxon>Dikarya</taxon>
        <taxon>Basidiomycota</taxon>
        <taxon>Agaricomycotina</taxon>
        <taxon>Agaricomycetes</taxon>
        <taxon>Sebacinales</taxon>
        <taxon>Serendipitaceae</taxon>
        <taxon>Serendipita</taxon>
    </lineage>
</organism>
<dbReference type="EMBL" id="KN824296">
    <property type="protein sequence ID" value="KIM27798.1"/>
    <property type="molecule type" value="Genomic_DNA"/>
</dbReference>
<dbReference type="HOGENOM" id="CLU_2887238_0_0_1"/>
<protein>
    <recommendedName>
        <fullName evidence="4">Secreted protein</fullName>
    </recommendedName>
</protein>
<evidence type="ECO:0000313" key="2">
    <source>
        <dbReference type="EMBL" id="KIM27798.1"/>
    </source>
</evidence>
<feature type="signal peptide" evidence="1">
    <location>
        <begin position="1"/>
        <end position="21"/>
    </location>
</feature>
<proteinExistence type="predicted"/>
<evidence type="ECO:0008006" key="4">
    <source>
        <dbReference type="Google" id="ProtNLM"/>
    </source>
</evidence>
<name>A0A0C2WNH9_SERVB</name>
<feature type="chain" id="PRO_5002170280" description="Secreted protein" evidence="1">
    <location>
        <begin position="22"/>
        <end position="63"/>
    </location>
</feature>
<gene>
    <name evidence="2" type="ORF">M408DRAFT_329749</name>
</gene>
<sequence length="63" mass="6977">MAVGEVIALDWLVLLVGTGGPSPNWICLRAMPTHSEDKGESERLRERFKRRLGPCSSRTTVPV</sequence>
<dbReference type="AlphaFoldDB" id="A0A0C2WNH9"/>
<keyword evidence="1" id="KW-0732">Signal</keyword>
<reference evidence="3" key="2">
    <citation type="submission" date="2015-01" db="EMBL/GenBank/DDBJ databases">
        <title>Evolutionary Origins and Diversification of the Mycorrhizal Mutualists.</title>
        <authorList>
            <consortium name="DOE Joint Genome Institute"/>
            <consortium name="Mycorrhizal Genomics Consortium"/>
            <person name="Kohler A."/>
            <person name="Kuo A."/>
            <person name="Nagy L.G."/>
            <person name="Floudas D."/>
            <person name="Copeland A."/>
            <person name="Barry K.W."/>
            <person name="Cichocki N."/>
            <person name="Veneault-Fourrey C."/>
            <person name="LaButti K."/>
            <person name="Lindquist E.A."/>
            <person name="Lipzen A."/>
            <person name="Lundell T."/>
            <person name="Morin E."/>
            <person name="Murat C."/>
            <person name="Riley R."/>
            <person name="Ohm R."/>
            <person name="Sun H."/>
            <person name="Tunlid A."/>
            <person name="Henrissat B."/>
            <person name="Grigoriev I.V."/>
            <person name="Hibbett D.S."/>
            <person name="Martin F."/>
        </authorList>
    </citation>
    <scope>NUCLEOTIDE SEQUENCE [LARGE SCALE GENOMIC DNA]</scope>
    <source>
        <strain evidence="3">MAFF 305830</strain>
    </source>
</reference>
<accession>A0A0C2WNH9</accession>
<evidence type="ECO:0000313" key="3">
    <source>
        <dbReference type="Proteomes" id="UP000054097"/>
    </source>
</evidence>
<dbReference type="Proteomes" id="UP000054097">
    <property type="component" value="Unassembled WGS sequence"/>
</dbReference>
<evidence type="ECO:0000256" key="1">
    <source>
        <dbReference type="SAM" id="SignalP"/>
    </source>
</evidence>
<reference evidence="2 3" key="1">
    <citation type="submission" date="2014-04" db="EMBL/GenBank/DDBJ databases">
        <authorList>
            <consortium name="DOE Joint Genome Institute"/>
            <person name="Kuo A."/>
            <person name="Zuccaro A."/>
            <person name="Kohler A."/>
            <person name="Nagy L.G."/>
            <person name="Floudas D."/>
            <person name="Copeland A."/>
            <person name="Barry K.W."/>
            <person name="Cichocki N."/>
            <person name="Veneault-Fourrey C."/>
            <person name="LaButti K."/>
            <person name="Lindquist E.A."/>
            <person name="Lipzen A."/>
            <person name="Lundell T."/>
            <person name="Morin E."/>
            <person name="Murat C."/>
            <person name="Sun H."/>
            <person name="Tunlid A."/>
            <person name="Henrissat B."/>
            <person name="Grigoriev I.V."/>
            <person name="Hibbett D.S."/>
            <person name="Martin F."/>
            <person name="Nordberg H.P."/>
            <person name="Cantor M.N."/>
            <person name="Hua S.X."/>
        </authorList>
    </citation>
    <scope>NUCLEOTIDE SEQUENCE [LARGE SCALE GENOMIC DNA]</scope>
    <source>
        <strain evidence="2 3">MAFF 305830</strain>
    </source>
</reference>